<evidence type="ECO:0000313" key="1">
    <source>
        <dbReference type="EMBL" id="REG35835.1"/>
    </source>
</evidence>
<sequence>MFIAVGVLSSVPARAAAPVEAGKVFSGREGELVAVVPLSPVESKKALLRVQGTGSELDGKVLPHDVNETGDYVYYSTELRGRSFATLIVRPAGGGTRSYTLNLPGKRDGVTVSYDDDRTKALKGEEVYALHQKQKADGTLTKLMAFDRKAEMAEAEKSLAEPVKSMNTACGTSAAVAIDWNSIPDELLKSYSISSYCESPFSALEKLCATAEGKKAIQAQVKEVSCRFGDALKLEVQAGRVAWTTAKDASNQEEFATKYFTENLESARGQGEKLTERLRLEKIRVCTDNKGHYVAVLPHERQTVQLAYGDGKKLVQVAPPPWVLSGYHFLEPRFFNKTMNSSFRGLDMRVYSEVELNEEKKTCEVRCGERTIPFTMLESEKAQELVQKATIEPNPQKYVPYALLRDQQGRYYLVERGFQPGQERSFRVFIGPKGNLQQQKMTDIVSDSEGEIFATKKGELRLVLDRAAPSTWLENKKKTELRPVPVEENLPLIYNELGVYTGARLGTPCDDQ</sequence>
<gene>
    <name evidence="1" type="ORF">ATI61_102208</name>
</gene>
<dbReference type="Proteomes" id="UP000256345">
    <property type="component" value="Unassembled WGS sequence"/>
</dbReference>
<reference evidence="1 2" key="1">
    <citation type="submission" date="2018-08" db="EMBL/GenBank/DDBJ databases">
        <title>Genomic Encyclopedia of Archaeal and Bacterial Type Strains, Phase II (KMG-II): from individual species to whole genera.</title>
        <authorList>
            <person name="Goeker M."/>
        </authorList>
    </citation>
    <scope>NUCLEOTIDE SEQUENCE [LARGE SCALE GENOMIC DNA]</scope>
    <source>
        <strain evidence="1 2">DSM 2261</strain>
    </source>
</reference>
<dbReference type="EMBL" id="QUMU01000002">
    <property type="protein sequence ID" value="REG35835.1"/>
    <property type="molecule type" value="Genomic_DNA"/>
</dbReference>
<evidence type="ECO:0000313" key="2">
    <source>
        <dbReference type="Proteomes" id="UP000256345"/>
    </source>
</evidence>
<evidence type="ECO:0008006" key="3">
    <source>
        <dbReference type="Google" id="ProtNLM"/>
    </source>
</evidence>
<accession>A0ABX9K8R0</accession>
<keyword evidence="2" id="KW-1185">Reference proteome</keyword>
<protein>
    <recommendedName>
        <fullName evidence="3">Lipoprotein</fullName>
    </recommendedName>
</protein>
<name>A0ABX9K8R0_9BACT</name>
<proteinExistence type="predicted"/>
<organism evidence="1 2">
    <name type="scientific">Archangium gephyra</name>
    <dbReference type="NCBI Taxonomy" id="48"/>
    <lineage>
        <taxon>Bacteria</taxon>
        <taxon>Pseudomonadati</taxon>
        <taxon>Myxococcota</taxon>
        <taxon>Myxococcia</taxon>
        <taxon>Myxococcales</taxon>
        <taxon>Cystobacterineae</taxon>
        <taxon>Archangiaceae</taxon>
        <taxon>Archangium</taxon>
    </lineage>
</organism>
<comment type="caution">
    <text evidence="1">The sequence shown here is derived from an EMBL/GenBank/DDBJ whole genome shotgun (WGS) entry which is preliminary data.</text>
</comment>